<dbReference type="InterPro" id="IPR011042">
    <property type="entry name" value="6-blade_b-propeller_TolB-like"/>
</dbReference>
<reference evidence="2 3" key="1">
    <citation type="submission" date="2019-06" db="EMBL/GenBank/DDBJ databases">
        <title>Description of Kitasatospora acidophila sp. nov. isolated from pine grove soil, and reclassification of Streptomyces novaecaesareae to Kitasatospora novaeceasareae comb. nov.</title>
        <authorList>
            <person name="Kim M.J."/>
        </authorList>
    </citation>
    <scope>NUCLEOTIDE SEQUENCE [LARGE SCALE GENOMIC DNA]</scope>
    <source>
        <strain evidence="2 3">MMS16-CNU292</strain>
    </source>
</reference>
<evidence type="ECO:0000313" key="2">
    <source>
        <dbReference type="EMBL" id="TQF06489.1"/>
    </source>
</evidence>
<keyword evidence="1" id="KW-0732">Signal</keyword>
<gene>
    <name evidence="2" type="ORF">E6W39_35215</name>
</gene>
<proteinExistence type="predicted"/>
<feature type="signal peptide" evidence="1">
    <location>
        <begin position="1"/>
        <end position="28"/>
    </location>
</feature>
<accession>A0A540WBR0</accession>
<dbReference type="SUPFAM" id="SSF63829">
    <property type="entry name" value="Calcium-dependent phosphotriesterase"/>
    <property type="match status" value="1"/>
</dbReference>
<dbReference type="EMBL" id="VIGB01000003">
    <property type="protein sequence ID" value="TQF06489.1"/>
    <property type="molecule type" value="Genomic_DNA"/>
</dbReference>
<feature type="chain" id="PRO_5039722525" description="Sugar lactone lactonase YvrE" evidence="1">
    <location>
        <begin position="29"/>
        <end position="336"/>
    </location>
</feature>
<evidence type="ECO:0000313" key="3">
    <source>
        <dbReference type="Proteomes" id="UP000319103"/>
    </source>
</evidence>
<evidence type="ECO:0000256" key="1">
    <source>
        <dbReference type="SAM" id="SignalP"/>
    </source>
</evidence>
<evidence type="ECO:0008006" key="4">
    <source>
        <dbReference type="Google" id="ProtNLM"/>
    </source>
</evidence>
<sequence>MKKLAARVTALTLVVGVAATFGSASASAAAPADSAHFADFTFTAGQTPENIAAEPDGSVDVTFSLARQVVRVTGQGEPQILAEMPLPDNGGGSTPLLGHPVTMGLVRTQDGTLYFLYASGYAYRAGQNDNDAVTGVYRLRPGTTTPELIAPLPADSLPNGLALDQRSGQLYITDSAARTDDAGDLVGTVWTVPSTGGTPTAFASAPELGAKGFGANGLKIHDHAVWVTNSGKGTILHLPVLPGNRAGAVEVRATGLDTIDDFTFTGHGDEILAAVNGSDEVVRVRPDGCWTALPLTGLENPTSLAIHDGTVYVASAAYFKKDPHPNILTTRLHDDD</sequence>
<keyword evidence="3" id="KW-1185">Reference proteome</keyword>
<organism evidence="2 3">
    <name type="scientific">Kitasatospora acidiphila</name>
    <dbReference type="NCBI Taxonomy" id="2567942"/>
    <lineage>
        <taxon>Bacteria</taxon>
        <taxon>Bacillati</taxon>
        <taxon>Actinomycetota</taxon>
        <taxon>Actinomycetes</taxon>
        <taxon>Kitasatosporales</taxon>
        <taxon>Streptomycetaceae</taxon>
        <taxon>Kitasatospora</taxon>
    </lineage>
</organism>
<dbReference type="AlphaFoldDB" id="A0A540WBR0"/>
<name>A0A540WBR0_9ACTN</name>
<dbReference type="Gene3D" id="2.120.10.30">
    <property type="entry name" value="TolB, C-terminal domain"/>
    <property type="match status" value="1"/>
</dbReference>
<dbReference type="Proteomes" id="UP000319103">
    <property type="component" value="Unassembled WGS sequence"/>
</dbReference>
<comment type="caution">
    <text evidence="2">The sequence shown here is derived from an EMBL/GenBank/DDBJ whole genome shotgun (WGS) entry which is preliminary data.</text>
</comment>
<dbReference type="OrthoDB" id="9768084at2"/>
<protein>
    <recommendedName>
        <fullName evidence="4">Sugar lactone lactonase YvrE</fullName>
    </recommendedName>
</protein>